<evidence type="ECO:0000259" key="6">
    <source>
        <dbReference type="PROSITE" id="PS50089"/>
    </source>
</evidence>
<dbReference type="SUPFAM" id="SSF57850">
    <property type="entry name" value="RING/U-box"/>
    <property type="match status" value="1"/>
</dbReference>
<evidence type="ECO:0000256" key="4">
    <source>
        <dbReference type="PROSITE-ProRule" id="PRU00175"/>
    </source>
</evidence>
<dbReference type="RefSeq" id="XP_034246769.1">
    <property type="nucleotide sequence ID" value="XM_034390878.1"/>
</dbReference>
<name>A0A6P8Z2Q8_THRPL</name>
<proteinExistence type="predicted"/>
<dbReference type="RefSeq" id="XP_034246773.1">
    <property type="nucleotide sequence ID" value="XM_034390882.1"/>
</dbReference>
<dbReference type="RefSeq" id="XP_034246775.1">
    <property type="nucleotide sequence ID" value="XM_034390884.1"/>
</dbReference>
<feature type="coiled-coil region" evidence="5">
    <location>
        <begin position="112"/>
        <end position="142"/>
    </location>
</feature>
<accession>A0A6P8Z2Q8</accession>
<evidence type="ECO:0000313" key="16">
    <source>
        <dbReference type="RefSeq" id="XP_034246775.1"/>
    </source>
</evidence>
<dbReference type="PROSITE" id="PS00518">
    <property type="entry name" value="ZF_RING_1"/>
    <property type="match status" value="1"/>
</dbReference>
<dbReference type="Proteomes" id="UP000515158">
    <property type="component" value="Unplaced"/>
</dbReference>
<gene>
    <name evidence="8 9 10 11 12 13 14 15 16" type="primary">LOC117648373</name>
</gene>
<protein>
    <submittedName>
        <fullName evidence="8 9">Uncharacterized protein LOC117648373</fullName>
    </submittedName>
</protein>
<dbReference type="Gene3D" id="3.80.10.10">
    <property type="entry name" value="Ribonuclease Inhibitor"/>
    <property type="match status" value="1"/>
</dbReference>
<dbReference type="RefSeq" id="XP_034246768.1">
    <property type="nucleotide sequence ID" value="XM_034390877.1"/>
</dbReference>
<evidence type="ECO:0000256" key="5">
    <source>
        <dbReference type="SAM" id="Coils"/>
    </source>
</evidence>
<evidence type="ECO:0000256" key="2">
    <source>
        <dbReference type="ARBA" id="ARBA00022771"/>
    </source>
</evidence>
<keyword evidence="7" id="KW-1185">Reference proteome</keyword>
<evidence type="ECO:0000313" key="8">
    <source>
        <dbReference type="RefSeq" id="XP_034246766.1"/>
    </source>
</evidence>
<dbReference type="InterPro" id="IPR013083">
    <property type="entry name" value="Znf_RING/FYVE/PHD"/>
</dbReference>
<dbReference type="PROSITE" id="PS50089">
    <property type="entry name" value="ZF_RING_2"/>
    <property type="match status" value="1"/>
</dbReference>
<dbReference type="RefSeq" id="XP_034246771.1">
    <property type="nucleotide sequence ID" value="XM_034390880.1"/>
</dbReference>
<dbReference type="OrthoDB" id="6366364at2759"/>
<organism evidence="14">
    <name type="scientific">Thrips palmi</name>
    <name type="common">Melon thrips</name>
    <dbReference type="NCBI Taxonomy" id="161013"/>
    <lineage>
        <taxon>Eukaryota</taxon>
        <taxon>Metazoa</taxon>
        <taxon>Ecdysozoa</taxon>
        <taxon>Arthropoda</taxon>
        <taxon>Hexapoda</taxon>
        <taxon>Insecta</taxon>
        <taxon>Pterygota</taxon>
        <taxon>Neoptera</taxon>
        <taxon>Paraneoptera</taxon>
        <taxon>Thysanoptera</taxon>
        <taxon>Terebrantia</taxon>
        <taxon>Thripoidea</taxon>
        <taxon>Thripidae</taxon>
        <taxon>Thrips</taxon>
    </lineage>
</organism>
<dbReference type="RefSeq" id="XP_034246766.1">
    <property type="nucleotide sequence ID" value="XM_034390875.1"/>
</dbReference>
<evidence type="ECO:0000313" key="13">
    <source>
        <dbReference type="RefSeq" id="XP_034246772.1"/>
    </source>
</evidence>
<keyword evidence="1" id="KW-0479">Metal-binding</keyword>
<dbReference type="GO" id="GO:0008270">
    <property type="term" value="F:zinc ion binding"/>
    <property type="evidence" value="ECO:0007669"/>
    <property type="project" value="UniProtKB-KW"/>
</dbReference>
<dbReference type="RefSeq" id="XP_034246767.1">
    <property type="nucleotide sequence ID" value="XM_034390876.1"/>
</dbReference>
<dbReference type="InterPro" id="IPR032675">
    <property type="entry name" value="LRR_dom_sf"/>
</dbReference>
<evidence type="ECO:0000313" key="14">
    <source>
        <dbReference type="RefSeq" id="XP_034246773.1"/>
    </source>
</evidence>
<evidence type="ECO:0000313" key="10">
    <source>
        <dbReference type="RefSeq" id="XP_034246768.1"/>
    </source>
</evidence>
<keyword evidence="5" id="KW-0175">Coiled coil</keyword>
<dbReference type="SMART" id="SM00184">
    <property type="entry name" value="RING"/>
    <property type="match status" value="1"/>
</dbReference>
<dbReference type="AlphaFoldDB" id="A0A6P8Z2Q8"/>
<dbReference type="InterPro" id="IPR001841">
    <property type="entry name" value="Znf_RING"/>
</dbReference>
<evidence type="ECO:0000313" key="7">
    <source>
        <dbReference type="Proteomes" id="UP000515158"/>
    </source>
</evidence>
<keyword evidence="3" id="KW-0862">Zinc</keyword>
<dbReference type="SUPFAM" id="SSF52058">
    <property type="entry name" value="L domain-like"/>
    <property type="match status" value="1"/>
</dbReference>
<sequence length="396" mass="44810">MECPVCFEAFDPEVRRPKTLPCGHTFCLSCLRNPDFGDECPQDRKAFRGEPVHFPDNFALLSLLSEMPTRAEAVWCEVCSRHFSGECADAGHQPCSMRRKRARLEPRQGPGVAELQHSVQELQRELQEMRRAQQQLERKVEDSCTVAPPPRQELDVSDMSTEANLRKERNDLLLGGRLAQVRKLTGLHCETDADWGEAVLQQVGPHVVELEAENADLRHLRVIAGMPALRKLELQCAANVQGPGDVPLLPLQLEELHLRDFALGHLTSLQWMPKLRRLLLESYDDHALDFTRAPDHCGLQWLSAGFGSTRTILSLVRANAATLQELHVHCGSRRGLCFREDLANRLFRCGAGALRRITVYRNDLQHERRSCRQQMASFRERFGANVDVRCSLCGAE</sequence>
<evidence type="ECO:0000313" key="9">
    <source>
        <dbReference type="RefSeq" id="XP_034246767.1"/>
    </source>
</evidence>
<dbReference type="GeneID" id="117648373"/>
<dbReference type="RefSeq" id="XP_034246774.1">
    <property type="nucleotide sequence ID" value="XM_034390883.1"/>
</dbReference>
<evidence type="ECO:0000256" key="3">
    <source>
        <dbReference type="ARBA" id="ARBA00022833"/>
    </source>
</evidence>
<evidence type="ECO:0000313" key="11">
    <source>
        <dbReference type="RefSeq" id="XP_034246769.1"/>
    </source>
</evidence>
<dbReference type="InterPro" id="IPR017907">
    <property type="entry name" value="Znf_RING_CS"/>
</dbReference>
<dbReference type="PANTHER" id="PTHR25464">
    <property type="entry name" value="TRIPARTITE MOTIF-CONTAINING PROTEIN 2-LIKE PROTEIN"/>
    <property type="match status" value="1"/>
</dbReference>
<dbReference type="Pfam" id="PF13445">
    <property type="entry name" value="zf-RING_UBOX"/>
    <property type="match status" value="1"/>
</dbReference>
<keyword evidence="2 4" id="KW-0863">Zinc-finger</keyword>
<dbReference type="KEGG" id="tpal:117648373"/>
<dbReference type="RefSeq" id="XP_034246772.1">
    <property type="nucleotide sequence ID" value="XM_034390881.1"/>
</dbReference>
<evidence type="ECO:0000313" key="12">
    <source>
        <dbReference type="RefSeq" id="XP_034246771.1"/>
    </source>
</evidence>
<reference evidence="8 9" key="1">
    <citation type="submission" date="2025-04" db="UniProtKB">
        <authorList>
            <consortium name="RefSeq"/>
        </authorList>
    </citation>
    <scope>IDENTIFICATION</scope>
    <source>
        <tissue evidence="8 9">Total insect</tissue>
    </source>
</reference>
<dbReference type="PANTHER" id="PTHR25464:SF2">
    <property type="entry name" value="RING-TYPE DOMAIN-CONTAINING PROTEIN"/>
    <property type="match status" value="1"/>
</dbReference>
<dbReference type="Gene3D" id="3.30.40.10">
    <property type="entry name" value="Zinc/RING finger domain, C3HC4 (zinc finger)"/>
    <property type="match status" value="1"/>
</dbReference>
<evidence type="ECO:0000313" key="15">
    <source>
        <dbReference type="RefSeq" id="XP_034246774.1"/>
    </source>
</evidence>
<dbReference type="InterPro" id="IPR027370">
    <property type="entry name" value="Znf-RING_euk"/>
</dbReference>
<evidence type="ECO:0000256" key="1">
    <source>
        <dbReference type="ARBA" id="ARBA00022723"/>
    </source>
</evidence>
<feature type="domain" description="RING-type" evidence="6">
    <location>
        <begin position="3"/>
        <end position="44"/>
    </location>
</feature>